<dbReference type="InterPro" id="IPR023485">
    <property type="entry name" value="Ptyr_pPase"/>
</dbReference>
<reference evidence="4" key="1">
    <citation type="journal article" date="2020" name="mSystems">
        <title>Genome- and Community-Level Interaction Insights into Carbon Utilization and Element Cycling Functions of Hydrothermarchaeota in Hydrothermal Sediment.</title>
        <authorList>
            <person name="Zhou Z."/>
            <person name="Liu Y."/>
            <person name="Xu W."/>
            <person name="Pan J."/>
            <person name="Luo Z.H."/>
            <person name="Li M."/>
        </authorList>
    </citation>
    <scope>NUCLEOTIDE SEQUENCE [LARGE SCALE GENOMIC DNA]</scope>
    <source>
        <strain evidence="4">SpSt-69</strain>
    </source>
</reference>
<dbReference type="Pfam" id="PF01451">
    <property type="entry name" value="LMWPc"/>
    <property type="match status" value="1"/>
</dbReference>
<sequence>MGLVLGLIGSPRRGGNSEIMLEYFLKSFREEAFIEVIRVGEIEVEPCQGCRFCEERGFCRISDGMDKLYELFWEADLIVVSSPIFFYGVPSQLKAIIDRSQVLWARRYRFNLRDPKSPWRKGIALCVGATRGKNLFLGVELTFKYFFDAIGASFEGVMGYREADKKGDILRQKNALEELESRGKAFMEAFKQKKKILFVCRGNSGRSQMAEAFLQYHGGDLFEAYSAGSTPKGKILPEVTEVMAEKGLDLFFRKPKEIESVLKYGPFDLLITMGCEEVCPIVEAKRTLNWNLEDPEGKTISTVREIRDKIEEGVKKIIMEVRNGP</sequence>
<protein>
    <submittedName>
        <fullName evidence="4">Flavin reductase</fullName>
    </submittedName>
</protein>
<evidence type="ECO:0000256" key="1">
    <source>
        <dbReference type="ARBA" id="ARBA00022630"/>
    </source>
</evidence>
<dbReference type="InterPro" id="IPR051796">
    <property type="entry name" value="ISF_SsuE-like"/>
</dbReference>
<dbReference type="Pfam" id="PF03358">
    <property type="entry name" value="FMN_red"/>
    <property type="match status" value="1"/>
</dbReference>
<dbReference type="InterPro" id="IPR036196">
    <property type="entry name" value="Ptyr_pPase_sf"/>
</dbReference>
<name>A0A7V3ZZ32_UNCW3</name>
<gene>
    <name evidence="4" type="ORF">ENU66_06970</name>
</gene>
<dbReference type="AlphaFoldDB" id="A0A7V3ZZ32"/>
<dbReference type="PANTHER" id="PTHR43278">
    <property type="entry name" value="NAD(P)H-DEPENDENT FMN-CONTAINING OXIDOREDUCTASE YWQN-RELATED"/>
    <property type="match status" value="1"/>
</dbReference>
<accession>A0A7V3ZZ32</accession>
<dbReference type="EMBL" id="DTDJ01000045">
    <property type="protein sequence ID" value="HGL18050.1"/>
    <property type="molecule type" value="Genomic_DNA"/>
</dbReference>
<proteinExistence type="predicted"/>
<organism evidence="4">
    <name type="scientific">candidate division WOR-3 bacterium</name>
    <dbReference type="NCBI Taxonomy" id="2052148"/>
    <lineage>
        <taxon>Bacteria</taxon>
        <taxon>Bacteria division WOR-3</taxon>
    </lineage>
</organism>
<dbReference type="SUPFAM" id="SSF52788">
    <property type="entry name" value="Phosphotyrosine protein phosphatases I"/>
    <property type="match status" value="1"/>
</dbReference>
<dbReference type="PANTHER" id="PTHR43278:SF1">
    <property type="entry name" value="IRON-SULFUR FLAVOPROTEIN MJ1083"/>
    <property type="match status" value="1"/>
</dbReference>
<dbReference type="CDD" id="cd16345">
    <property type="entry name" value="LMWP_ArsC"/>
    <property type="match status" value="1"/>
</dbReference>
<keyword evidence="2" id="KW-0288">FMN</keyword>
<evidence type="ECO:0000313" key="4">
    <source>
        <dbReference type="EMBL" id="HGL18050.1"/>
    </source>
</evidence>
<evidence type="ECO:0000256" key="2">
    <source>
        <dbReference type="ARBA" id="ARBA00022643"/>
    </source>
</evidence>
<feature type="domain" description="Phosphotyrosine protein phosphatase I" evidence="3">
    <location>
        <begin position="194"/>
        <end position="320"/>
    </location>
</feature>
<evidence type="ECO:0000259" key="3">
    <source>
        <dbReference type="SMART" id="SM00226"/>
    </source>
</evidence>
<dbReference type="SMART" id="SM00226">
    <property type="entry name" value="LMWPc"/>
    <property type="match status" value="1"/>
</dbReference>
<comment type="caution">
    <text evidence="4">The sequence shown here is derived from an EMBL/GenBank/DDBJ whole genome shotgun (WGS) entry which is preliminary data.</text>
</comment>
<dbReference type="InterPro" id="IPR005025">
    <property type="entry name" value="FMN_Rdtase-like_dom"/>
</dbReference>
<dbReference type="GO" id="GO:0016491">
    <property type="term" value="F:oxidoreductase activity"/>
    <property type="evidence" value="ECO:0007669"/>
    <property type="project" value="InterPro"/>
</dbReference>
<dbReference type="Gene3D" id="3.40.50.360">
    <property type="match status" value="1"/>
</dbReference>
<dbReference type="SUPFAM" id="SSF52218">
    <property type="entry name" value="Flavoproteins"/>
    <property type="match status" value="1"/>
</dbReference>
<keyword evidence="1" id="KW-0285">Flavoprotein</keyword>
<dbReference type="Gene3D" id="3.40.50.2300">
    <property type="match status" value="1"/>
</dbReference>
<dbReference type="InterPro" id="IPR029039">
    <property type="entry name" value="Flavoprotein-like_sf"/>
</dbReference>